<accession>A0ABR1DFZ8</accession>
<protein>
    <submittedName>
        <fullName evidence="1">Uncharacterized protein</fullName>
    </submittedName>
</protein>
<keyword evidence="2" id="KW-1185">Reference proteome</keyword>
<dbReference type="Proteomes" id="UP001303046">
    <property type="component" value="Unassembled WGS sequence"/>
</dbReference>
<proteinExistence type="predicted"/>
<evidence type="ECO:0000313" key="2">
    <source>
        <dbReference type="Proteomes" id="UP001303046"/>
    </source>
</evidence>
<organism evidence="1 2">
    <name type="scientific">Necator americanus</name>
    <name type="common">Human hookworm</name>
    <dbReference type="NCBI Taxonomy" id="51031"/>
    <lineage>
        <taxon>Eukaryota</taxon>
        <taxon>Metazoa</taxon>
        <taxon>Ecdysozoa</taxon>
        <taxon>Nematoda</taxon>
        <taxon>Chromadorea</taxon>
        <taxon>Rhabditida</taxon>
        <taxon>Rhabditina</taxon>
        <taxon>Rhabditomorpha</taxon>
        <taxon>Strongyloidea</taxon>
        <taxon>Ancylostomatidae</taxon>
        <taxon>Bunostominae</taxon>
        <taxon>Necator</taxon>
    </lineage>
</organism>
<dbReference type="EMBL" id="JAVFWL010000004">
    <property type="protein sequence ID" value="KAK6749334.1"/>
    <property type="molecule type" value="Genomic_DNA"/>
</dbReference>
<evidence type="ECO:0000313" key="1">
    <source>
        <dbReference type="EMBL" id="KAK6749334.1"/>
    </source>
</evidence>
<sequence>MSRFICTVETRDMVVPETELKEHSNSFPFGTRLENKNLSSVEFSVVSKALRLSLKTEQKHLTRLHQTISRSASFRRLFSSTRLATSIQSHQPDDVPPI</sequence>
<name>A0ABR1DFZ8_NECAM</name>
<gene>
    <name evidence="1" type="primary">Necator_chrIV.g15049</name>
    <name evidence="1" type="ORF">RB195_001754</name>
</gene>
<reference evidence="1 2" key="1">
    <citation type="submission" date="2023-08" db="EMBL/GenBank/DDBJ databases">
        <title>A Necator americanus chromosomal reference genome.</title>
        <authorList>
            <person name="Ilik V."/>
            <person name="Petrzelkova K.J."/>
            <person name="Pardy F."/>
            <person name="Fuh T."/>
            <person name="Niatou-Singa F.S."/>
            <person name="Gouil Q."/>
            <person name="Baker L."/>
            <person name="Ritchie M.E."/>
            <person name="Jex A.R."/>
            <person name="Gazzola D."/>
            <person name="Li H."/>
            <person name="Toshio Fujiwara R."/>
            <person name="Zhan B."/>
            <person name="Aroian R.V."/>
            <person name="Pafco B."/>
            <person name="Schwarz E.M."/>
        </authorList>
    </citation>
    <scope>NUCLEOTIDE SEQUENCE [LARGE SCALE GENOMIC DNA]</scope>
    <source>
        <strain evidence="1 2">Aroian</strain>
        <tissue evidence="1">Whole animal</tissue>
    </source>
</reference>
<comment type="caution">
    <text evidence="1">The sequence shown here is derived from an EMBL/GenBank/DDBJ whole genome shotgun (WGS) entry which is preliminary data.</text>
</comment>